<keyword evidence="2" id="KW-1185">Reference proteome</keyword>
<sequence>MLVQLSPIDTGAQELGLCRGFVWELPQAASPEGDALVGALRQAVDGVVEKWRLLQGRPVWQAETRTWAIDVPTDAPNESRYAFTTSCVDQPYHETIGDSKPLEPISPSAPSGEVHPFVVAHFRHADAPCAMRQYAKTGRPLLSVHVVRFSDAVSLGISAPHGLFDGTGLAHVLSGISAELRGDEWHAPPVLEANALSEARLRLMSSDFASLADDKVERPPVLRGWVPFSVTALLALLAQTLWDLWWHKDTLRYAFISRAAVDSLVAEVKKEVKAETEGKEWHFHDGDKAARGFMTCSPVFNIRSLLAESSPDLAAQLTAHTGNAVSPYPFSPEPIPLAHLASMSTGALALLHRRTLAGCKTLPWLRDMLLAGEELTQGGRRPMLPQRDWPWAVDTERGTTRWIVSNHMSAFADLRIPRAAAGLRTEGEGPEDLPLLAYYRHVQAPLALNATFALQLSERGLFVVASTRKARWESLMKAIDALDRRVTRRG</sequence>
<reference evidence="1 2" key="1">
    <citation type="submission" date="2019-03" db="EMBL/GenBank/DDBJ databases">
        <title>Rhodosporidium diobovatum UCD-FST 08-225 genome sequencing, assembly, and annotation.</title>
        <authorList>
            <person name="Fakankun I.U."/>
            <person name="Fristensky B."/>
            <person name="Levin D.B."/>
        </authorList>
    </citation>
    <scope>NUCLEOTIDE SEQUENCE [LARGE SCALE GENOMIC DNA]</scope>
    <source>
        <strain evidence="1 2">UCD-FST 08-225</strain>
    </source>
</reference>
<evidence type="ECO:0000313" key="2">
    <source>
        <dbReference type="Proteomes" id="UP000311382"/>
    </source>
</evidence>
<dbReference type="Proteomes" id="UP000311382">
    <property type="component" value="Unassembled WGS sequence"/>
</dbReference>
<dbReference type="OrthoDB" id="2528526at2759"/>
<accession>A0A5C5G0K6</accession>
<comment type="caution">
    <text evidence="1">The sequence shown here is derived from an EMBL/GenBank/DDBJ whole genome shotgun (WGS) entry which is preliminary data.</text>
</comment>
<dbReference type="EMBL" id="SOZI01000035">
    <property type="protein sequence ID" value="TNY21874.1"/>
    <property type="molecule type" value="Genomic_DNA"/>
</dbReference>
<organism evidence="1 2">
    <name type="scientific">Rhodotorula diobovata</name>
    <dbReference type="NCBI Taxonomy" id="5288"/>
    <lineage>
        <taxon>Eukaryota</taxon>
        <taxon>Fungi</taxon>
        <taxon>Dikarya</taxon>
        <taxon>Basidiomycota</taxon>
        <taxon>Pucciniomycotina</taxon>
        <taxon>Microbotryomycetes</taxon>
        <taxon>Sporidiobolales</taxon>
        <taxon>Sporidiobolaceae</taxon>
        <taxon>Rhodotorula</taxon>
    </lineage>
</organism>
<dbReference type="Gene3D" id="3.30.559.10">
    <property type="entry name" value="Chloramphenicol acetyltransferase-like domain"/>
    <property type="match status" value="1"/>
</dbReference>
<dbReference type="AlphaFoldDB" id="A0A5C5G0K6"/>
<evidence type="ECO:0000313" key="1">
    <source>
        <dbReference type="EMBL" id="TNY21874.1"/>
    </source>
</evidence>
<name>A0A5C5G0K6_9BASI</name>
<gene>
    <name evidence="1" type="ORF">DMC30DRAFT_415627</name>
</gene>
<dbReference type="InterPro" id="IPR023213">
    <property type="entry name" value="CAT-like_dom_sf"/>
</dbReference>
<dbReference type="STRING" id="5288.A0A5C5G0K6"/>
<protein>
    <submittedName>
        <fullName evidence="1">Uncharacterized protein</fullName>
    </submittedName>
</protein>
<proteinExistence type="predicted"/>